<gene>
    <name evidence="2" type="ORF">HYH03_009705</name>
</gene>
<keyword evidence="3" id="KW-1185">Reference proteome</keyword>
<protein>
    <submittedName>
        <fullName evidence="2">Uncharacterized protein</fullName>
    </submittedName>
</protein>
<dbReference type="Proteomes" id="UP000612055">
    <property type="component" value="Unassembled WGS sequence"/>
</dbReference>
<evidence type="ECO:0000313" key="2">
    <source>
        <dbReference type="EMBL" id="KAG2491974.1"/>
    </source>
</evidence>
<sequence length="822" mass="85077">MPPDESTAPVSEGLAPPWARRSGPAGGASASVSATASGPPLTPAQRRLLVAAGAGIPARLLSSRPSQQAQALAQQPLRGAWRAGATYRPALRAAATAALTAAASAASLPAASVGLCSSMPSSHDSNKHWRHLQEAWLKLIALQRRPLKSDPIPDSTPPEATATAITEAVDEVILATQSLEAEAARLAEGSGQGSTSTSRGRGGKEKPRSAFLGDVLTAGSQARAPGSPEHEQTELARAVLLLTGNVTAFLRARDSCPPEVRQAGLDAAVALAQALVLRYGGPTLTFPELLVFAFQISALEAFLNEMLGGRKDPADCLALPHVAALTSVPALARLAQATHQALAAATPYPELQPMADDLYDYASHVAQVYLTSLIAPPEGMRAEHPISTVTGSRQRGWGAERTAEALERCCSASMRELGLSCDQGTPCGSSRTYEDSDVLAAVLAIMSAMCTESTAKIKLPALWLSLREAQSLASSVRVTRCRHFTKIGAWLPGAIGGIARAVCGSGSGNGGDGREFQSKRGGQQPGSKVSSGVQRIDVGDLASPSARAALARALLTAHLDQEPAVVTGTGSKAFTLLSAAAAALTAVRGALEAALAPLLSESTAEAAEQSGERCADLGWRVGLLLRPTPEVAEDDRADQAVGTAPAAGQLAAWEVALVPLPSKLPVPKEKVPVHGPNGTGSAMQVDALRRVRAGLAADKAITLEPRPPGDEEAVEAAPGVAHQVLRDVRAAGREALLLPLPAGPLRALEAAKRHVVEHTVAGVSSAHGRSRRHCQGEAAPERAGLKPGWQLRRRVAVAQALAGLLQDGVHNFEDLTGSQRRC</sequence>
<name>A0A835Y6M6_9CHLO</name>
<feature type="region of interest" description="Disordered" evidence="1">
    <location>
        <begin position="184"/>
        <end position="208"/>
    </location>
</feature>
<dbReference type="AlphaFoldDB" id="A0A835Y6M6"/>
<proteinExistence type="predicted"/>
<dbReference type="EMBL" id="JAEHOE010000048">
    <property type="protein sequence ID" value="KAG2491974.1"/>
    <property type="molecule type" value="Genomic_DNA"/>
</dbReference>
<evidence type="ECO:0000313" key="3">
    <source>
        <dbReference type="Proteomes" id="UP000612055"/>
    </source>
</evidence>
<accession>A0A835Y6M6</accession>
<feature type="compositionally biased region" description="Low complexity" evidence="1">
    <location>
        <begin position="15"/>
        <end position="39"/>
    </location>
</feature>
<feature type="region of interest" description="Disordered" evidence="1">
    <location>
        <begin position="1"/>
        <end position="41"/>
    </location>
</feature>
<organism evidence="2 3">
    <name type="scientific">Edaphochlamys debaryana</name>
    <dbReference type="NCBI Taxonomy" id="47281"/>
    <lineage>
        <taxon>Eukaryota</taxon>
        <taxon>Viridiplantae</taxon>
        <taxon>Chlorophyta</taxon>
        <taxon>core chlorophytes</taxon>
        <taxon>Chlorophyceae</taxon>
        <taxon>CS clade</taxon>
        <taxon>Chlamydomonadales</taxon>
        <taxon>Chlamydomonadales incertae sedis</taxon>
        <taxon>Edaphochlamys</taxon>
    </lineage>
</organism>
<reference evidence="2" key="1">
    <citation type="journal article" date="2020" name="bioRxiv">
        <title>Comparative genomics of Chlamydomonas.</title>
        <authorList>
            <person name="Craig R.J."/>
            <person name="Hasan A.R."/>
            <person name="Ness R.W."/>
            <person name="Keightley P.D."/>
        </authorList>
    </citation>
    <scope>NUCLEOTIDE SEQUENCE</scope>
    <source>
        <strain evidence="2">CCAP 11/70</strain>
    </source>
</reference>
<feature type="region of interest" description="Disordered" evidence="1">
    <location>
        <begin position="510"/>
        <end position="533"/>
    </location>
</feature>
<comment type="caution">
    <text evidence="2">The sequence shown here is derived from an EMBL/GenBank/DDBJ whole genome shotgun (WGS) entry which is preliminary data.</text>
</comment>
<feature type="region of interest" description="Disordered" evidence="1">
    <location>
        <begin position="761"/>
        <end position="781"/>
    </location>
</feature>
<evidence type="ECO:0000256" key="1">
    <source>
        <dbReference type="SAM" id="MobiDB-lite"/>
    </source>
</evidence>